<name>A0A672TDX0_SINGR</name>
<dbReference type="GO" id="GO:0097546">
    <property type="term" value="C:ciliary base"/>
    <property type="evidence" value="ECO:0007669"/>
    <property type="project" value="TreeGrafter"/>
</dbReference>
<dbReference type="Proteomes" id="UP000472262">
    <property type="component" value="Unassembled WGS sequence"/>
</dbReference>
<comment type="similarity">
    <text evidence="6">Belongs to the CFAP144 family.</text>
</comment>
<dbReference type="PANTHER" id="PTHR33865:SF3">
    <property type="entry name" value="PROTEIN FAM183B"/>
    <property type="match status" value="1"/>
</dbReference>
<reference evidence="7" key="2">
    <citation type="submission" date="2025-09" db="UniProtKB">
        <authorList>
            <consortium name="Ensembl"/>
        </authorList>
    </citation>
    <scope>IDENTIFICATION</scope>
</reference>
<gene>
    <name evidence="7" type="primary">LOC107551015</name>
</gene>
<evidence type="ECO:0000313" key="7">
    <source>
        <dbReference type="Ensembl" id="ENSSGRP00000113063.1"/>
    </source>
</evidence>
<accession>A0A672TDX0</accession>
<proteinExistence type="inferred from homology"/>
<keyword evidence="8" id="KW-1185">Reference proteome</keyword>
<evidence type="ECO:0000256" key="3">
    <source>
        <dbReference type="ARBA" id="ARBA00022490"/>
    </source>
</evidence>
<evidence type="ECO:0000256" key="1">
    <source>
        <dbReference type="ARBA" id="ARBA00004138"/>
    </source>
</evidence>
<reference evidence="7" key="1">
    <citation type="submission" date="2025-08" db="UniProtKB">
        <authorList>
            <consortium name="Ensembl"/>
        </authorList>
    </citation>
    <scope>IDENTIFICATION</scope>
</reference>
<sequence length="135" mass="15978">MANPKEKDPVDIVHQNAIHVETIMKELRHQKLYTEFNINPFKRLHILTDKPMSNITYRKEEEDPVFVQAIRRAHLEPTKKYSHPQTEAQEIGWISSPLIASDRSDRRLNFPRQNSEITKYMDAAWRLKEQTQNLG</sequence>
<evidence type="ECO:0000256" key="6">
    <source>
        <dbReference type="ARBA" id="ARBA00034777"/>
    </source>
</evidence>
<comment type="subcellular location">
    <subcellularLocation>
        <location evidence="1">Cell projection</location>
        <location evidence="1">Cilium</location>
    </subcellularLocation>
    <subcellularLocation>
        <location evidence="2">Cytoplasm</location>
        <location evidence="2">Cytoskeleton</location>
    </subcellularLocation>
</comment>
<dbReference type="InParanoid" id="A0A672TDX0"/>
<dbReference type="InterPro" id="IPR029214">
    <property type="entry name" value="CFAP144"/>
</dbReference>
<dbReference type="OrthoDB" id="446290at2759"/>
<dbReference type="Pfam" id="PF14886">
    <property type="entry name" value="FAM183"/>
    <property type="match status" value="1"/>
</dbReference>
<evidence type="ECO:0000256" key="2">
    <source>
        <dbReference type="ARBA" id="ARBA00004245"/>
    </source>
</evidence>
<organism evidence="7 8">
    <name type="scientific">Sinocyclocheilus grahami</name>
    <name type="common">Dianchi golden-line fish</name>
    <name type="synonym">Barbus grahami</name>
    <dbReference type="NCBI Taxonomy" id="75366"/>
    <lineage>
        <taxon>Eukaryota</taxon>
        <taxon>Metazoa</taxon>
        <taxon>Chordata</taxon>
        <taxon>Craniata</taxon>
        <taxon>Vertebrata</taxon>
        <taxon>Euteleostomi</taxon>
        <taxon>Actinopterygii</taxon>
        <taxon>Neopterygii</taxon>
        <taxon>Teleostei</taxon>
        <taxon>Ostariophysi</taxon>
        <taxon>Cypriniformes</taxon>
        <taxon>Cyprinidae</taxon>
        <taxon>Cyprininae</taxon>
        <taxon>Sinocyclocheilus</taxon>
    </lineage>
</organism>
<dbReference type="Ensembl" id="ENSSGRT00000120077.1">
    <property type="protein sequence ID" value="ENSSGRP00000113063.1"/>
    <property type="gene ID" value="ENSSGRG00000055571.1"/>
</dbReference>
<dbReference type="PANTHER" id="PTHR33865">
    <property type="entry name" value="PROTEIN FAM183B"/>
    <property type="match status" value="1"/>
</dbReference>
<evidence type="ECO:0000313" key="8">
    <source>
        <dbReference type="Proteomes" id="UP000472262"/>
    </source>
</evidence>
<evidence type="ECO:0000256" key="5">
    <source>
        <dbReference type="ARBA" id="ARBA00023273"/>
    </source>
</evidence>
<keyword evidence="5" id="KW-0966">Cell projection</keyword>
<dbReference type="GeneID" id="107551015"/>
<evidence type="ECO:0000256" key="4">
    <source>
        <dbReference type="ARBA" id="ARBA00023212"/>
    </source>
</evidence>
<dbReference type="GO" id="GO:0005856">
    <property type="term" value="C:cytoskeleton"/>
    <property type="evidence" value="ECO:0007669"/>
    <property type="project" value="UniProtKB-SubCell"/>
</dbReference>
<dbReference type="RefSeq" id="XP_016087979.1">
    <property type="nucleotide sequence ID" value="XM_016232493.1"/>
</dbReference>
<keyword evidence="3" id="KW-0963">Cytoplasm</keyword>
<protein>
    <submittedName>
        <fullName evidence="7">Protein FAM183B-like</fullName>
    </submittedName>
</protein>
<dbReference type="KEGG" id="sgh:107551015"/>
<dbReference type="OMA" id="SQEIGWM"/>
<dbReference type="AlphaFoldDB" id="A0A672TDX0"/>
<keyword evidence="4" id="KW-0206">Cytoskeleton</keyword>